<dbReference type="InterPro" id="IPR009078">
    <property type="entry name" value="Ferritin-like_SF"/>
</dbReference>
<accession>A0A669EVP9</accession>
<reference evidence="1" key="3">
    <citation type="submission" date="2025-09" db="UniProtKB">
        <authorList>
            <consortium name="Ensembl"/>
        </authorList>
    </citation>
    <scope>IDENTIFICATION</scope>
</reference>
<dbReference type="InterPro" id="IPR000358">
    <property type="entry name" value="RNR_small_fam"/>
</dbReference>
<dbReference type="GO" id="GO:0009263">
    <property type="term" value="P:deoxyribonucleotide biosynthetic process"/>
    <property type="evidence" value="ECO:0007669"/>
    <property type="project" value="InterPro"/>
</dbReference>
<protein>
    <submittedName>
        <fullName evidence="1">Uncharacterized protein</fullName>
    </submittedName>
</protein>
<dbReference type="PANTHER" id="PTHR23409">
    <property type="entry name" value="RIBONUCLEOSIDE-DIPHOSPHATE REDUCTASE SMALL CHAIN"/>
    <property type="match status" value="1"/>
</dbReference>
<evidence type="ECO:0000313" key="2">
    <source>
        <dbReference type="Proteomes" id="UP000005207"/>
    </source>
</evidence>
<dbReference type="GO" id="GO:0004748">
    <property type="term" value="F:ribonucleoside-diphosphate reductase activity, thioredoxin disulfide as acceptor"/>
    <property type="evidence" value="ECO:0007669"/>
    <property type="project" value="TreeGrafter"/>
</dbReference>
<dbReference type="Gene3D" id="1.10.620.20">
    <property type="entry name" value="Ribonucleotide Reductase, subunit A"/>
    <property type="match status" value="1"/>
</dbReference>
<dbReference type="Proteomes" id="UP000005207">
    <property type="component" value="Linkage group LG19"/>
</dbReference>
<proteinExistence type="predicted"/>
<dbReference type="PANTHER" id="PTHR23409:SF18">
    <property type="entry name" value="RIBONUCLEOSIDE-DIPHOSPHATE REDUCTASE SUBUNIT M2"/>
    <property type="match status" value="1"/>
</dbReference>
<keyword evidence="2" id="KW-1185">Reference proteome</keyword>
<organism evidence="1 2">
    <name type="scientific">Oreochromis niloticus</name>
    <name type="common">Nile tilapia</name>
    <name type="synonym">Tilapia nilotica</name>
    <dbReference type="NCBI Taxonomy" id="8128"/>
    <lineage>
        <taxon>Eukaryota</taxon>
        <taxon>Metazoa</taxon>
        <taxon>Chordata</taxon>
        <taxon>Craniata</taxon>
        <taxon>Vertebrata</taxon>
        <taxon>Euteleostomi</taxon>
        <taxon>Actinopterygii</taxon>
        <taxon>Neopterygii</taxon>
        <taxon>Teleostei</taxon>
        <taxon>Neoteleostei</taxon>
        <taxon>Acanthomorphata</taxon>
        <taxon>Ovalentaria</taxon>
        <taxon>Cichlomorphae</taxon>
        <taxon>Cichliformes</taxon>
        <taxon>Cichlidae</taxon>
        <taxon>African cichlids</taxon>
        <taxon>Pseudocrenilabrinae</taxon>
        <taxon>Oreochromini</taxon>
        <taxon>Oreochromis</taxon>
    </lineage>
</organism>
<reference evidence="1" key="2">
    <citation type="submission" date="2025-08" db="UniProtKB">
        <authorList>
            <consortium name="Ensembl"/>
        </authorList>
    </citation>
    <scope>IDENTIFICATION</scope>
</reference>
<evidence type="ECO:0000313" key="1">
    <source>
        <dbReference type="Ensembl" id="ENSONIP00000077100.1"/>
    </source>
</evidence>
<dbReference type="InParanoid" id="A0A669EVP9"/>
<dbReference type="GO" id="GO:0005829">
    <property type="term" value="C:cytosol"/>
    <property type="evidence" value="ECO:0007669"/>
    <property type="project" value="TreeGrafter"/>
</dbReference>
<reference evidence="2" key="1">
    <citation type="submission" date="2012-01" db="EMBL/GenBank/DDBJ databases">
        <title>The Genome Sequence of Oreochromis niloticus (Nile Tilapia).</title>
        <authorList>
            <consortium name="Broad Institute Genome Assembly Team"/>
            <consortium name="Broad Institute Sequencing Platform"/>
            <person name="Di Palma F."/>
            <person name="Johnson J."/>
            <person name="Lander E.S."/>
            <person name="Lindblad-Toh K."/>
        </authorList>
    </citation>
    <scope>NUCLEOTIDE SEQUENCE [LARGE SCALE GENOMIC DNA]</scope>
</reference>
<dbReference type="InterPro" id="IPR012348">
    <property type="entry name" value="RNR-like"/>
</dbReference>
<dbReference type="AlphaFoldDB" id="A0A669EVP9"/>
<dbReference type="Pfam" id="PF00268">
    <property type="entry name" value="Ribonuc_red_sm"/>
    <property type="match status" value="1"/>
</dbReference>
<dbReference type="Ensembl" id="ENSONIT00000082031.1">
    <property type="protein sequence ID" value="ENSONIP00000077100.1"/>
    <property type="gene ID" value="ENSONIG00000033467.1"/>
</dbReference>
<name>A0A669EVP9_ORENI</name>
<sequence>SLPAEFKLVPGLREYLFNTIKTLSCVKVVACWAHNWISNKNSTFTAVEGIFSSCFIFWLKKRGLMLGLTFSNELIGRDEGRRCPLCWPHWFMLPLMGLLVCLIGMNCDVVMQYIEFVADRLPLELLQGNTGQGTGIQFEGGINFKTSLYPHNIKKFLHLCVWSEAVEQTK</sequence>
<dbReference type="SUPFAM" id="SSF47240">
    <property type="entry name" value="Ferritin-like"/>
    <property type="match status" value="1"/>
</dbReference>